<reference evidence="2 3" key="1">
    <citation type="submission" date="2023-08" db="EMBL/GenBank/DDBJ databases">
        <title>Black Yeasts Isolated from many extreme environments.</title>
        <authorList>
            <person name="Coleine C."/>
            <person name="Stajich J.E."/>
            <person name="Selbmann L."/>
        </authorList>
    </citation>
    <scope>NUCLEOTIDE SEQUENCE [LARGE SCALE GENOMIC DNA]</scope>
    <source>
        <strain evidence="2 3">CCFEE 5910</strain>
    </source>
</reference>
<dbReference type="Proteomes" id="UP001309876">
    <property type="component" value="Unassembled WGS sequence"/>
</dbReference>
<feature type="compositionally biased region" description="Basic and acidic residues" evidence="1">
    <location>
        <begin position="828"/>
        <end position="841"/>
    </location>
</feature>
<comment type="caution">
    <text evidence="2">The sequence shown here is derived from an EMBL/GenBank/DDBJ whole genome shotgun (WGS) entry which is preliminary data.</text>
</comment>
<evidence type="ECO:0000256" key="1">
    <source>
        <dbReference type="SAM" id="MobiDB-lite"/>
    </source>
</evidence>
<evidence type="ECO:0000313" key="2">
    <source>
        <dbReference type="EMBL" id="KAK5091206.1"/>
    </source>
</evidence>
<feature type="region of interest" description="Disordered" evidence="1">
    <location>
        <begin position="474"/>
        <end position="494"/>
    </location>
</feature>
<feature type="compositionally biased region" description="Polar residues" evidence="1">
    <location>
        <begin position="842"/>
        <end position="855"/>
    </location>
</feature>
<dbReference type="EMBL" id="JAVRRJ010000001">
    <property type="protein sequence ID" value="KAK5091206.1"/>
    <property type="molecule type" value="Genomic_DNA"/>
</dbReference>
<feature type="compositionally biased region" description="Basic and acidic residues" evidence="1">
    <location>
        <begin position="974"/>
        <end position="984"/>
    </location>
</feature>
<feature type="compositionally biased region" description="Basic and acidic residues" evidence="1">
    <location>
        <begin position="422"/>
        <end position="432"/>
    </location>
</feature>
<organism evidence="2 3">
    <name type="scientific">Lithohypha guttulata</name>
    <dbReference type="NCBI Taxonomy" id="1690604"/>
    <lineage>
        <taxon>Eukaryota</taxon>
        <taxon>Fungi</taxon>
        <taxon>Dikarya</taxon>
        <taxon>Ascomycota</taxon>
        <taxon>Pezizomycotina</taxon>
        <taxon>Eurotiomycetes</taxon>
        <taxon>Chaetothyriomycetidae</taxon>
        <taxon>Chaetothyriales</taxon>
        <taxon>Trichomeriaceae</taxon>
        <taxon>Lithohypha</taxon>
    </lineage>
</organism>
<dbReference type="AlphaFoldDB" id="A0AAN7T951"/>
<feature type="compositionally biased region" description="Basic and acidic residues" evidence="1">
    <location>
        <begin position="728"/>
        <end position="743"/>
    </location>
</feature>
<feature type="compositionally biased region" description="Basic and acidic residues" evidence="1">
    <location>
        <begin position="784"/>
        <end position="797"/>
    </location>
</feature>
<sequence length="984" mass="108794">MGDQAAWFSKYNSDERRWSRIFKAESEYESRSKAKVSSSAKEARLAAAPSTITTETAYGLCDASWSWVLGYLKICPRQFPFKSLAGPTETLYLSPEDMVRVHESGVRKAAAATPSKTNMLTLYDIGKTTTTATLLETITEHLDLTSTVTVFDDTVTETEYVKAKPITSTTTLIVWVIRKKPVKKTTTTTEYDMTTSTKTLDTTVVEVEYGTIITKPRTATRTIHLPETKFVTAMAETTTTIYDTKTVSLSIDETFYTTNTATLTDYAATITSDSTYTHYLPRHTSGVILDAGTPGTYSYVLVVPQSLMWLVDLLDPIWQWLKSTYLSWMLDTDFSALLNLLMVLTVVLAIVALLWRCCCSCCRPKRQRAQGGDDGDNDAGHHVNETGQTENYKQPNHGSIPGEDGSLWEDSDSPLETTGESSKGKETAKTEKTSPNQTSRHDVAMSDSETEAPKPTEYKMRARSLFEDEKGYPGEIFDAPAPDQKTSHTRVKRRRTRQWLSAEVIGLLRSNMKNSAKARKILELLEKEASKQRTEGLTESEAREEQAHTVWVWINMLETEDKHGGGAIARLIKKLIPEFNAEDYYSGSDYYEDEEPALEPGDVVAESDHTTNPVGDSIAPVEQSKISLPSPTKTETIIDNVAEQIDKLIEQQPQDASLTTDPVSLPAPLHELSDSTSSPKDYKEIQTLEDDESEDQTVKANETVEEDQTATREQAAKDDTDVPAVDTASDKDDRLLEDNDEKPVNVSDTKAAFPPPEIEADVVDAKQSTQQTEQQALAARARTPTKEELESLEKDFMDAFEQQDAENAAEAAKAEKNSGAAAVQDNPEDSKLPSEPTDQKVTDVSSQPKISQADTNAPGDVATQQPSSTEVKASDSTAIETHDTNIRTTGLKVIPPRRGQYLPDEDEEPRETPPPTVKFTPIPGRKILQVKRKRPDGSWFFYGEGPKEDTKQDQSTAPAPASKNGQEGSTGIRAESDSKISEEE</sequence>
<feature type="region of interest" description="Disordered" evidence="1">
    <location>
        <begin position="604"/>
        <end position="632"/>
    </location>
</feature>
<feature type="region of interest" description="Disordered" evidence="1">
    <location>
        <begin position="654"/>
        <end position="984"/>
    </location>
</feature>
<proteinExistence type="predicted"/>
<feature type="compositionally biased region" description="Low complexity" evidence="1">
    <location>
        <begin position="799"/>
        <end position="822"/>
    </location>
</feature>
<feature type="compositionally biased region" description="Polar residues" evidence="1">
    <location>
        <begin position="385"/>
        <end position="397"/>
    </location>
</feature>
<feature type="compositionally biased region" description="Polar residues" evidence="1">
    <location>
        <begin position="766"/>
        <end position="775"/>
    </location>
</feature>
<gene>
    <name evidence="2" type="ORF">LTR05_001386</name>
</gene>
<feature type="region of interest" description="Disordered" evidence="1">
    <location>
        <begin position="366"/>
        <end position="458"/>
    </location>
</feature>
<evidence type="ECO:0000313" key="3">
    <source>
        <dbReference type="Proteomes" id="UP001309876"/>
    </source>
</evidence>
<name>A0AAN7T951_9EURO</name>
<protein>
    <submittedName>
        <fullName evidence="2">Uncharacterized protein</fullName>
    </submittedName>
</protein>
<keyword evidence="3" id="KW-1185">Reference proteome</keyword>
<feature type="compositionally biased region" description="Polar residues" evidence="1">
    <location>
        <begin position="862"/>
        <end position="879"/>
    </location>
</feature>
<accession>A0AAN7T951</accession>
<feature type="compositionally biased region" description="Polar residues" evidence="1">
    <location>
        <begin position="953"/>
        <end position="969"/>
    </location>
</feature>